<gene>
    <name evidence="8" type="ORF">IV66_GL001983</name>
</gene>
<feature type="transmembrane region" description="Helical" evidence="6">
    <location>
        <begin position="76"/>
        <end position="95"/>
    </location>
</feature>
<evidence type="ECO:0000256" key="1">
    <source>
        <dbReference type="ARBA" id="ARBA00004651"/>
    </source>
</evidence>
<feature type="transmembrane region" description="Helical" evidence="6">
    <location>
        <begin position="45"/>
        <end position="64"/>
    </location>
</feature>
<comment type="subcellular location">
    <subcellularLocation>
        <location evidence="1">Cell membrane</location>
        <topology evidence="1">Multi-pass membrane protein</topology>
    </subcellularLocation>
</comment>
<dbReference type="SUPFAM" id="SSF103473">
    <property type="entry name" value="MFS general substrate transporter"/>
    <property type="match status" value="1"/>
</dbReference>
<dbReference type="PATRIC" id="fig|449659.4.peg.2036"/>
<evidence type="ECO:0000256" key="3">
    <source>
        <dbReference type="ARBA" id="ARBA00022692"/>
    </source>
</evidence>
<accession>A0A0R2LIT0</accession>
<dbReference type="GO" id="GO:0005886">
    <property type="term" value="C:plasma membrane"/>
    <property type="evidence" value="ECO:0007669"/>
    <property type="project" value="UniProtKB-SubCell"/>
</dbReference>
<keyword evidence="9" id="KW-1185">Reference proteome</keyword>
<evidence type="ECO:0000259" key="7">
    <source>
        <dbReference type="PROSITE" id="PS50850"/>
    </source>
</evidence>
<dbReference type="GO" id="GO:0022857">
    <property type="term" value="F:transmembrane transporter activity"/>
    <property type="evidence" value="ECO:0007669"/>
    <property type="project" value="InterPro"/>
</dbReference>
<sequence>MKKESFWTKNFTLLFFSNAFLFMVYNMQVPVLPLYGAKIGLNNSQIGVFVGMLMFAGITVRLFANQLIYIFSKRKLLFLGISLYLIATVGYPLLATFSLLLLLRIVNGIGHGLATTYFATMAADELPPKSLGTGMGYFGVGETVTASLAPVLALSLVQQVSYNSFFVACAVILVLAIALLLLTNKKEQSERFSKKERFSFKKMFIPVF</sequence>
<keyword evidence="4 6" id="KW-1133">Transmembrane helix</keyword>
<feature type="transmembrane region" description="Helical" evidence="6">
    <location>
        <begin position="162"/>
        <end position="182"/>
    </location>
</feature>
<dbReference type="InterPro" id="IPR011701">
    <property type="entry name" value="MFS"/>
</dbReference>
<evidence type="ECO:0000256" key="5">
    <source>
        <dbReference type="ARBA" id="ARBA00023136"/>
    </source>
</evidence>
<reference evidence="8 9" key="1">
    <citation type="journal article" date="2015" name="Genome Announc.">
        <title>Expanding the biotechnology potential of lactobacilli through comparative genomics of 213 strains and associated genera.</title>
        <authorList>
            <person name="Sun Z."/>
            <person name="Harris H.M."/>
            <person name="McCann A."/>
            <person name="Guo C."/>
            <person name="Argimon S."/>
            <person name="Zhang W."/>
            <person name="Yang X."/>
            <person name="Jeffery I.B."/>
            <person name="Cooney J.C."/>
            <person name="Kagawa T.F."/>
            <person name="Liu W."/>
            <person name="Song Y."/>
            <person name="Salvetti E."/>
            <person name="Wrobel A."/>
            <person name="Rasinkangas P."/>
            <person name="Parkhill J."/>
            <person name="Rea M.C."/>
            <person name="O'Sullivan O."/>
            <person name="Ritari J."/>
            <person name="Douillard F.P."/>
            <person name="Paul Ross R."/>
            <person name="Yang R."/>
            <person name="Briner A.E."/>
            <person name="Felis G.E."/>
            <person name="de Vos W.M."/>
            <person name="Barrangou R."/>
            <person name="Klaenhammer T.R."/>
            <person name="Caufield P.W."/>
            <person name="Cui Y."/>
            <person name="Zhang H."/>
            <person name="O'Toole P.W."/>
        </authorList>
    </citation>
    <scope>NUCLEOTIDE SEQUENCE [LARGE SCALE GENOMIC DNA]</scope>
    <source>
        <strain evidence="8 9">NBRC 103219</strain>
    </source>
</reference>
<dbReference type="Gene3D" id="1.20.1250.20">
    <property type="entry name" value="MFS general substrate transporter like domains"/>
    <property type="match status" value="1"/>
</dbReference>
<evidence type="ECO:0000256" key="6">
    <source>
        <dbReference type="SAM" id="Phobius"/>
    </source>
</evidence>
<feature type="transmembrane region" description="Helical" evidence="6">
    <location>
        <begin position="7"/>
        <end position="25"/>
    </location>
</feature>
<keyword evidence="5 6" id="KW-0472">Membrane</keyword>
<feature type="transmembrane region" description="Helical" evidence="6">
    <location>
        <begin position="135"/>
        <end position="156"/>
    </location>
</feature>
<keyword evidence="3 6" id="KW-0812">Transmembrane</keyword>
<evidence type="ECO:0000256" key="4">
    <source>
        <dbReference type="ARBA" id="ARBA00022989"/>
    </source>
</evidence>
<comment type="caution">
    <text evidence="8">The sequence shown here is derived from an EMBL/GenBank/DDBJ whole genome shotgun (WGS) entry which is preliminary data.</text>
</comment>
<dbReference type="RefSeq" id="WP_017867977.1">
    <property type="nucleotide sequence ID" value="NZ_BJYB01000019.1"/>
</dbReference>
<evidence type="ECO:0000313" key="8">
    <source>
        <dbReference type="EMBL" id="KRO01662.1"/>
    </source>
</evidence>
<dbReference type="PROSITE" id="PS50850">
    <property type="entry name" value="MFS"/>
    <property type="match status" value="1"/>
</dbReference>
<evidence type="ECO:0000313" key="9">
    <source>
        <dbReference type="Proteomes" id="UP000051886"/>
    </source>
</evidence>
<dbReference type="AlphaFoldDB" id="A0A0R2LIT0"/>
<feature type="domain" description="Major facilitator superfamily (MFS) profile" evidence="7">
    <location>
        <begin position="10"/>
        <end position="208"/>
    </location>
</feature>
<dbReference type="Proteomes" id="UP000051886">
    <property type="component" value="Unassembled WGS sequence"/>
</dbReference>
<name>A0A0R2LIT0_9LACO</name>
<dbReference type="InterPro" id="IPR036259">
    <property type="entry name" value="MFS_trans_sf"/>
</dbReference>
<dbReference type="InterPro" id="IPR052714">
    <property type="entry name" value="MFS_Exporter"/>
</dbReference>
<dbReference type="PANTHER" id="PTHR23531">
    <property type="entry name" value="QUINOLENE RESISTANCE PROTEIN NORA"/>
    <property type="match status" value="1"/>
</dbReference>
<evidence type="ECO:0000256" key="2">
    <source>
        <dbReference type="ARBA" id="ARBA00022448"/>
    </source>
</evidence>
<keyword evidence="2" id="KW-0813">Transport</keyword>
<dbReference type="EMBL" id="JQCN01000006">
    <property type="protein sequence ID" value="KRO01662.1"/>
    <property type="molecule type" value="Genomic_DNA"/>
</dbReference>
<dbReference type="InterPro" id="IPR020846">
    <property type="entry name" value="MFS_dom"/>
</dbReference>
<dbReference type="STRING" id="449659.IV66_GL001983"/>
<dbReference type="PANTHER" id="PTHR23531:SF2">
    <property type="entry name" value="PERMEASE"/>
    <property type="match status" value="1"/>
</dbReference>
<dbReference type="OrthoDB" id="9814001at2"/>
<proteinExistence type="predicted"/>
<organism evidence="8 9">
    <name type="scientific">Ligilactobacillus pobuzihii</name>
    <dbReference type="NCBI Taxonomy" id="449659"/>
    <lineage>
        <taxon>Bacteria</taxon>
        <taxon>Bacillati</taxon>
        <taxon>Bacillota</taxon>
        <taxon>Bacilli</taxon>
        <taxon>Lactobacillales</taxon>
        <taxon>Lactobacillaceae</taxon>
        <taxon>Ligilactobacillus</taxon>
    </lineage>
</organism>
<dbReference type="Pfam" id="PF07690">
    <property type="entry name" value="MFS_1"/>
    <property type="match status" value="1"/>
</dbReference>
<protein>
    <submittedName>
        <fullName evidence="8">Major facilitator superfamily protein</fullName>
    </submittedName>
</protein>